<evidence type="ECO:0000313" key="6">
    <source>
        <dbReference type="EMBL" id="PWB74185.1"/>
    </source>
</evidence>
<name>A0A855X4V8_9BACT</name>
<evidence type="ECO:0000313" key="7">
    <source>
        <dbReference type="Proteomes" id="UP000250918"/>
    </source>
</evidence>
<accession>A0A855X4V8</accession>
<organism evidence="6 7">
    <name type="scientific">candidate division GN15 bacterium</name>
    <dbReference type="NCBI Taxonomy" id="2072418"/>
    <lineage>
        <taxon>Bacteria</taxon>
        <taxon>candidate division GN15</taxon>
    </lineage>
</organism>
<dbReference type="InterPro" id="IPR045863">
    <property type="entry name" value="CorA_TM1_TM2"/>
</dbReference>
<comment type="subcellular location">
    <subcellularLocation>
        <location evidence="1">Membrane</location>
        <topology evidence="1">Multi-pass membrane protein</topology>
    </subcellularLocation>
</comment>
<evidence type="ECO:0000256" key="4">
    <source>
        <dbReference type="ARBA" id="ARBA00023136"/>
    </source>
</evidence>
<gene>
    <name evidence="6" type="ORF">C3F09_04325</name>
</gene>
<evidence type="ECO:0000256" key="1">
    <source>
        <dbReference type="ARBA" id="ARBA00004141"/>
    </source>
</evidence>
<proteinExistence type="predicted"/>
<reference evidence="6 7" key="1">
    <citation type="journal article" date="2018" name="ISME J.">
        <title>A methanotrophic archaeon couples anaerobic oxidation of methane to Fe(III) reduction.</title>
        <authorList>
            <person name="Cai C."/>
            <person name="Leu A.O."/>
            <person name="Xie G.J."/>
            <person name="Guo J."/>
            <person name="Feng Y."/>
            <person name="Zhao J.X."/>
            <person name="Tyson G.W."/>
            <person name="Yuan Z."/>
            <person name="Hu S."/>
        </authorList>
    </citation>
    <scope>NUCLEOTIDE SEQUENCE [LARGE SCALE GENOMIC DNA]</scope>
    <source>
        <strain evidence="6">FeB_12</strain>
    </source>
</reference>
<comment type="caution">
    <text evidence="6">The sequence shown here is derived from an EMBL/GenBank/DDBJ whole genome shotgun (WGS) entry which is preliminary data.</text>
</comment>
<dbReference type="EMBL" id="PQAP01000039">
    <property type="protein sequence ID" value="PWB74185.1"/>
    <property type="molecule type" value="Genomic_DNA"/>
</dbReference>
<dbReference type="Proteomes" id="UP000250918">
    <property type="component" value="Unassembled WGS sequence"/>
</dbReference>
<evidence type="ECO:0000256" key="3">
    <source>
        <dbReference type="ARBA" id="ARBA00022989"/>
    </source>
</evidence>
<evidence type="ECO:0000256" key="5">
    <source>
        <dbReference type="SAM" id="Phobius"/>
    </source>
</evidence>
<protein>
    <submittedName>
        <fullName evidence="6">Uncharacterized protein</fullName>
    </submittedName>
</protein>
<dbReference type="SUPFAM" id="SSF144083">
    <property type="entry name" value="Magnesium transport protein CorA, transmembrane region"/>
    <property type="match status" value="1"/>
</dbReference>
<dbReference type="GO" id="GO:0016020">
    <property type="term" value="C:membrane"/>
    <property type="evidence" value="ECO:0007669"/>
    <property type="project" value="UniProtKB-SubCell"/>
</dbReference>
<keyword evidence="4 5" id="KW-0472">Membrane</keyword>
<feature type="transmembrane region" description="Helical" evidence="5">
    <location>
        <begin position="12"/>
        <end position="35"/>
    </location>
</feature>
<keyword evidence="2 5" id="KW-0812">Transmembrane</keyword>
<feature type="transmembrane region" description="Helical" evidence="5">
    <location>
        <begin position="47"/>
        <end position="66"/>
    </location>
</feature>
<sequence length="72" mass="8423">MVAKLTSLFQRLFFVVAAILVILAALDWFIGFFGWTFEWLPYQPGRLFEFAAILIIFVIATLLRQIRDSLRK</sequence>
<dbReference type="AlphaFoldDB" id="A0A855X4V8"/>
<evidence type="ECO:0000256" key="2">
    <source>
        <dbReference type="ARBA" id="ARBA00022692"/>
    </source>
</evidence>
<keyword evidence="3 5" id="KW-1133">Transmembrane helix</keyword>